<comment type="caution">
    <text evidence="1">The sequence shown here is derived from an EMBL/GenBank/DDBJ whole genome shotgun (WGS) entry which is preliminary data.</text>
</comment>
<accession>A0ACC1X280</accession>
<gene>
    <name evidence="1" type="ORF">OWV82_022334</name>
</gene>
<organism evidence="1 2">
    <name type="scientific">Melia azedarach</name>
    <name type="common">Chinaberry tree</name>
    <dbReference type="NCBI Taxonomy" id="155640"/>
    <lineage>
        <taxon>Eukaryota</taxon>
        <taxon>Viridiplantae</taxon>
        <taxon>Streptophyta</taxon>
        <taxon>Embryophyta</taxon>
        <taxon>Tracheophyta</taxon>
        <taxon>Spermatophyta</taxon>
        <taxon>Magnoliopsida</taxon>
        <taxon>eudicotyledons</taxon>
        <taxon>Gunneridae</taxon>
        <taxon>Pentapetalae</taxon>
        <taxon>rosids</taxon>
        <taxon>malvids</taxon>
        <taxon>Sapindales</taxon>
        <taxon>Meliaceae</taxon>
        <taxon>Melia</taxon>
    </lineage>
</organism>
<reference evidence="1 2" key="1">
    <citation type="journal article" date="2023" name="Science">
        <title>Complex scaffold remodeling in plant triterpene biosynthesis.</title>
        <authorList>
            <person name="De La Pena R."/>
            <person name="Hodgson H."/>
            <person name="Liu J.C."/>
            <person name="Stephenson M.J."/>
            <person name="Martin A.C."/>
            <person name="Owen C."/>
            <person name="Harkess A."/>
            <person name="Leebens-Mack J."/>
            <person name="Jimenez L.E."/>
            <person name="Osbourn A."/>
            <person name="Sattely E.S."/>
        </authorList>
    </citation>
    <scope>NUCLEOTIDE SEQUENCE [LARGE SCALE GENOMIC DNA]</scope>
    <source>
        <strain evidence="2">cv. JPN11</strain>
        <tissue evidence="1">Leaf</tissue>
    </source>
</reference>
<dbReference type="Proteomes" id="UP001164539">
    <property type="component" value="Chromosome 12"/>
</dbReference>
<protein>
    <submittedName>
        <fullName evidence="1">Non-structural maintenance of chromosomes element 4</fullName>
    </submittedName>
</protein>
<evidence type="ECO:0000313" key="1">
    <source>
        <dbReference type="EMBL" id="KAJ4705576.1"/>
    </source>
</evidence>
<sequence>MVTELVSSSSKSGEFTGEIQINGEYNQDAAARRILRSCYRSVKSLIIDEKEEVSRAGSDKFNIIINQLDSLHQQVQRPREQVADAEILLDLTSAVLTSIQAENKDGITVSDFVSTLLRDFGQPTSGLSSSREDGGTSIAWADVGAAVSHLFRSNLGCSTMIGPMDTELKHRKVAVSRKHVRPTENAQPVQLDDTMKEERTDTDKNMLTMFNILRKNRGVRLENLVLNRKSFAQTVENLFTLSFLVKDGRAEIKVDEKGCHLVSPKNAPSADAVASKVVAYHHFVFRLDFKDWRLMTSSVEAGEELMPHRNEVNTSSSWVLDRVNDESQEIAPTKPIRKLSRNHGLVSPEQSVQEASSENHDNPEARAAAIRKGKRKVR</sequence>
<evidence type="ECO:0000313" key="2">
    <source>
        <dbReference type="Proteomes" id="UP001164539"/>
    </source>
</evidence>
<dbReference type="EMBL" id="CM051405">
    <property type="protein sequence ID" value="KAJ4705576.1"/>
    <property type="molecule type" value="Genomic_DNA"/>
</dbReference>
<proteinExistence type="predicted"/>
<name>A0ACC1X280_MELAZ</name>
<keyword evidence="2" id="KW-1185">Reference proteome</keyword>